<keyword evidence="3" id="KW-0597">Phosphoprotein</keyword>
<reference evidence="15" key="2">
    <citation type="submission" date="2015-10" db="EMBL/GenBank/DDBJ databases">
        <authorList>
            <person name="Gilbert D.G."/>
        </authorList>
    </citation>
    <scope>NUCLEOTIDE SEQUENCE</scope>
</reference>
<keyword evidence="8" id="KW-0832">Ubl conjugation</keyword>
<dbReference type="Gene3D" id="3.30.160.60">
    <property type="entry name" value="Classic Zinc Finger"/>
    <property type="match status" value="3"/>
</dbReference>
<dbReference type="SMART" id="SM00355">
    <property type="entry name" value="ZnF_C2H2"/>
    <property type="match status" value="3"/>
</dbReference>
<evidence type="ECO:0000256" key="2">
    <source>
        <dbReference type="ARBA" id="ARBA00006991"/>
    </source>
</evidence>
<evidence type="ECO:0000256" key="13">
    <source>
        <dbReference type="ARBA" id="ARBA00023242"/>
    </source>
</evidence>
<organism evidence="15">
    <name type="scientific">Daphnia magna</name>
    <dbReference type="NCBI Taxonomy" id="35525"/>
    <lineage>
        <taxon>Eukaryota</taxon>
        <taxon>Metazoa</taxon>
        <taxon>Ecdysozoa</taxon>
        <taxon>Arthropoda</taxon>
        <taxon>Crustacea</taxon>
        <taxon>Branchiopoda</taxon>
        <taxon>Diplostraca</taxon>
        <taxon>Cladocera</taxon>
        <taxon>Anomopoda</taxon>
        <taxon>Daphniidae</taxon>
        <taxon>Daphnia</taxon>
    </lineage>
</organism>
<feature type="compositionally biased region" description="Polar residues" evidence="14">
    <location>
        <begin position="276"/>
        <end position="296"/>
    </location>
</feature>
<feature type="compositionally biased region" description="Low complexity" evidence="14">
    <location>
        <begin position="333"/>
        <end position="342"/>
    </location>
</feature>
<evidence type="ECO:0000256" key="10">
    <source>
        <dbReference type="ARBA" id="ARBA00023125"/>
    </source>
</evidence>
<keyword evidence="4" id="KW-0479">Metal-binding</keyword>
<dbReference type="GO" id="GO:0008270">
    <property type="term" value="F:zinc ion binding"/>
    <property type="evidence" value="ECO:0007669"/>
    <property type="project" value="UniProtKB-KW"/>
</dbReference>
<feature type="compositionally biased region" description="Basic residues" evidence="14">
    <location>
        <begin position="345"/>
        <end position="356"/>
    </location>
</feature>
<keyword evidence="11" id="KW-0010">Activator</keyword>
<dbReference type="PROSITE" id="PS00028">
    <property type="entry name" value="ZINC_FINGER_C2H2_1"/>
    <property type="match status" value="3"/>
</dbReference>
<dbReference type="GO" id="GO:0005634">
    <property type="term" value="C:nucleus"/>
    <property type="evidence" value="ECO:0007669"/>
    <property type="project" value="UniProtKB-SubCell"/>
</dbReference>
<feature type="region of interest" description="Disordered" evidence="14">
    <location>
        <begin position="187"/>
        <end position="211"/>
    </location>
</feature>
<evidence type="ECO:0000313" key="15">
    <source>
        <dbReference type="EMBL" id="JAJ06971.1"/>
    </source>
</evidence>
<dbReference type="FunFam" id="3.30.160.60:FF:000624">
    <property type="entry name" value="zinc finger protein 697"/>
    <property type="match status" value="1"/>
</dbReference>
<keyword evidence="7" id="KW-0862">Zinc</keyword>
<keyword evidence="9" id="KW-0805">Transcription regulation</keyword>
<evidence type="ECO:0000256" key="11">
    <source>
        <dbReference type="ARBA" id="ARBA00023159"/>
    </source>
</evidence>
<dbReference type="GO" id="GO:0045893">
    <property type="term" value="P:positive regulation of DNA-templated transcription"/>
    <property type="evidence" value="ECO:0007669"/>
    <property type="project" value="UniProtKB-ARBA"/>
</dbReference>
<dbReference type="SUPFAM" id="SSF57667">
    <property type="entry name" value="beta-beta-alpha zinc fingers"/>
    <property type="match status" value="2"/>
</dbReference>
<evidence type="ECO:0000256" key="6">
    <source>
        <dbReference type="ARBA" id="ARBA00022771"/>
    </source>
</evidence>
<dbReference type="AlphaFoldDB" id="A0A0P4Z9P8"/>
<feature type="compositionally biased region" description="Basic residues" evidence="14">
    <location>
        <begin position="297"/>
        <end position="316"/>
    </location>
</feature>
<proteinExistence type="inferred from homology"/>
<evidence type="ECO:0000256" key="1">
    <source>
        <dbReference type="ARBA" id="ARBA00004123"/>
    </source>
</evidence>
<dbReference type="EMBL" id="GDIP01216431">
    <property type="protein sequence ID" value="JAJ06971.1"/>
    <property type="molecule type" value="Transcribed_RNA"/>
</dbReference>
<protein>
    <submittedName>
        <fullName evidence="15">Krueppel factor 4</fullName>
    </submittedName>
</protein>
<keyword evidence="12" id="KW-0804">Transcription</keyword>
<comment type="subcellular location">
    <subcellularLocation>
        <location evidence="1">Nucleus</location>
    </subcellularLocation>
</comment>
<keyword evidence="13" id="KW-0539">Nucleus</keyword>
<keyword evidence="10" id="KW-0238">DNA-binding</keyword>
<feature type="region of interest" description="Disordered" evidence="14">
    <location>
        <begin position="144"/>
        <end position="168"/>
    </location>
</feature>
<sequence>MAAVVPPPAHGQPQQHHQRLNKMTDLTDMWQDIESVLLDEGPNACAATAGHPSGGDPLAYHHYHAIHHPIAAHQMSLVHPGFQQHPINHQGATYADVMTGEPVIKNEPVDLISQQTDETSGSYNFGNNAASHHLQYHVQQHHYYPSSSLHHQASPSAEHGGYASRSSTARDCLYQPAASNHHVIHNRASSNPSISSPSPSPNSSNSNSSYAGFGHHHPSAYAYGPVAVPMAVPMAHNGLHHQQGVLAASHHHLTASAGRFVHHHPFGRHHPPGTRVSVSTPPCSPQVTAETLNSSAVHHHNQMQLHHHHHHHHSHLLHPSTSQQQPPPPPPTGQTSAGPAGPLIKSKRGRKRWGRKKVTTHLCSFAGCAKTYTKSSHLKAHLRTHTGEKPYQCSWKGCGWKFARSDELTRHYRKHTGDRPFQCRLCERAFSRSDHLALHMKRHVTA</sequence>
<dbReference type="PROSITE" id="PS50157">
    <property type="entry name" value="ZINC_FINGER_C2H2_2"/>
    <property type="match status" value="3"/>
</dbReference>
<evidence type="ECO:0000256" key="7">
    <source>
        <dbReference type="ARBA" id="ARBA00022833"/>
    </source>
</evidence>
<dbReference type="InterPro" id="IPR013087">
    <property type="entry name" value="Znf_C2H2_type"/>
</dbReference>
<dbReference type="InterPro" id="IPR036236">
    <property type="entry name" value="Znf_C2H2_sf"/>
</dbReference>
<evidence type="ECO:0000256" key="8">
    <source>
        <dbReference type="ARBA" id="ARBA00022843"/>
    </source>
</evidence>
<dbReference type="OrthoDB" id="4748970at2759"/>
<evidence type="ECO:0000256" key="3">
    <source>
        <dbReference type="ARBA" id="ARBA00022553"/>
    </source>
</evidence>
<dbReference type="GO" id="GO:0000978">
    <property type="term" value="F:RNA polymerase II cis-regulatory region sequence-specific DNA binding"/>
    <property type="evidence" value="ECO:0007669"/>
    <property type="project" value="TreeGrafter"/>
</dbReference>
<dbReference type="PANTHER" id="PTHR23235">
    <property type="entry name" value="KRUEPPEL-LIKE TRANSCRIPTION FACTOR"/>
    <property type="match status" value="1"/>
</dbReference>
<comment type="similarity">
    <text evidence="2">Belongs to the krueppel C2H2-type zinc-finger protein family.</text>
</comment>
<feature type="region of interest" description="Disordered" evidence="14">
    <location>
        <begin position="262"/>
        <end position="356"/>
    </location>
</feature>
<evidence type="ECO:0000256" key="9">
    <source>
        <dbReference type="ARBA" id="ARBA00023015"/>
    </source>
</evidence>
<dbReference type="FunFam" id="3.30.160.60:FF:000237">
    <property type="entry name" value="Krueppel-like factor 2"/>
    <property type="match status" value="1"/>
</dbReference>
<name>A0A0P4Z9P8_9CRUS</name>
<dbReference type="FunFam" id="3.30.160.60:FF:000018">
    <property type="entry name" value="Krueppel-like factor 15"/>
    <property type="match status" value="1"/>
</dbReference>
<accession>A0A0P4Z9P8</accession>
<dbReference type="Pfam" id="PF00096">
    <property type="entry name" value="zf-C2H2"/>
    <property type="match status" value="3"/>
</dbReference>
<keyword evidence="6" id="KW-0863">Zinc-finger</keyword>
<keyword evidence="5" id="KW-0677">Repeat</keyword>
<evidence type="ECO:0000256" key="14">
    <source>
        <dbReference type="SAM" id="MobiDB-lite"/>
    </source>
</evidence>
<feature type="compositionally biased region" description="Basic residues" evidence="14">
    <location>
        <begin position="262"/>
        <end position="272"/>
    </location>
</feature>
<reference evidence="15" key="1">
    <citation type="submission" date="2015-10" db="EMBL/GenBank/DDBJ databases">
        <title>Daphnia magna gene sets from two clonal populations assembled and annotated with EvidentialGene.</title>
        <authorList>
            <person name="Gilbert D."/>
            <person name="Podicheti R."/>
            <person name="Orsini L."/>
            <person name="Colbourne J."/>
            <person name="Pfrender M."/>
        </authorList>
    </citation>
    <scope>NUCLEOTIDE SEQUENCE</scope>
</reference>
<feature type="compositionally biased region" description="Low complexity" evidence="14">
    <location>
        <begin position="189"/>
        <end position="209"/>
    </location>
</feature>
<evidence type="ECO:0000256" key="5">
    <source>
        <dbReference type="ARBA" id="ARBA00022737"/>
    </source>
</evidence>
<dbReference type="PANTHER" id="PTHR23235:SF158">
    <property type="entry name" value="C2H2-TYPE DOMAIN-CONTAINING PROTEIN"/>
    <property type="match status" value="1"/>
</dbReference>
<dbReference type="GO" id="GO:0000981">
    <property type="term" value="F:DNA-binding transcription factor activity, RNA polymerase II-specific"/>
    <property type="evidence" value="ECO:0007669"/>
    <property type="project" value="TreeGrafter"/>
</dbReference>
<evidence type="ECO:0000256" key="12">
    <source>
        <dbReference type="ARBA" id="ARBA00023163"/>
    </source>
</evidence>
<evidence type="ECO:0000256" key="4">
    <source>
        <dbReference type="ARBA" id="ARBA00022723"/>
    </source>
</evidence>